<dbReference type="GO" id="GO:0005576">
    <property type="term" value="C:extracellular region"/>
    <property type="evidence" value="ECO:0007669"/>
    <property type="project" value="InterPro"/>
</dbReference>
<dbReference type="Gene3D" id="2.170.140.10">
    <property type="entry name" value="Chitin binding domain"/>
    <property type="match status" value="1"/>
</dbReference>
<dbReference type="PROSITE" id="PS50940">
    <property type="entry name" value="CHIT_BIND_II"/>
    <property type="match status" value="1"/>
</dbReference>
<evidence type="ECO:0000256" key="1">
    <source>
        <dbReference type="SAM" id="SignalP"/>
    </source>
</evidence>
<proteinExistence type="predicted"/>
<evidence type="ECO:0000313" key="4">
    <source>
        <dbReference type="Proteomes" id="UP001353858"/>
    </source>
</evidence>
<keyword evidence="4" id="KW-1185">Reference proteome</keyword>
<dbReference type="EMBL" id="JARPUR010000002">
    <property type="protein sequence ID" value="KAK4881143.1"/>
    <property type="molecule type" value="Genomic_DNA"/>
</dbReference>
<dbReference type="Pfam" id="PF01607">
    <property type="entry name" value="CBM_14"/>
    <property type="match status" value="1"/>
</dbReference>
<name>A0AAN7SPJ4_9COLE</name>
<reference evidence="4" key="1">
    <citation type="submission" date="2023-01" db="EMBL/GenBank/DDBJ databases">
        <title>Key to firefly adult light organ development and bioluminescence: homeobox transcription factors regulate luciferase expression and transportation to peroxisome.</title>
        <authorList>
            <person name="Fu X."/>
        </authorList>
    </citation>
    <scope>NUCLEOTIDE SEQUENCE [LARGE SCALE GENOMIC DNA]</scope>
</reference>
<dbReference type="SMART" id="SM00494">
    <property type="entry name" value="ChtBD2"/>
    <property type="match status" value="1"/>
</dbReference>
<keyword evidence="1" id="KW-0732">Signal</keyword>
<protein>
    <recommendedName>
        <fullName evidence="2">Chitin-binding type-2 domain-containing protein</fullName>
    </recommendedName>
</protein>
<feature type="chain" id="PRO_5042885284" description="Chitin-binding type-2 domain-containing protein" evidence="1">
    <location>
        <begin position="17"/>
        <end position="202"/>
    </location>
</feature>
<dbReference type="InterPro" id="IPR036508">
    <property type="entry name" value="Chitin-bd_dom_sf"/>
</dbReference>
<dbReference type="SUPFAM" id="SSF57625">
    <property type="entry name" value="Invertebrate chitin-binding proteins"/>
    <property type="match status" value="1"/>
</dbReference>
<comment type="caution">
    <text evidence="3">The sequence shown here is derived from an EMBL/GenBank/DDBJ whole genome shotgun (WGS) entry which is preliminary data.</text>
</comment>
<dbReference type="AlphaFoldDB" id="A0AAN7SPJ4"/>
<sequence>MLLVLGVIAIIANTQGLNLCSKEDVKSLIPHETDCVKYYECSQGTKIERQCLNGFYFNSVKKQCKICNCNNINRLQFFSHEKSCNKYYMILQEKNVFLDKPTAQIKDNDIDRQSLEGVTTEKKIDKPVTPVLENPSVEVEDVKKDTTKIAAIEKKFAESALVLLKDDKSSDLTTGSIVEAKYINQVIEEIVTEKVKVEKTLR</sequence>
<dbReference type="InterPro" id="IPR002557">
    <property type="entry name" value="Chitin-bd_dom"/>
</dbReference>
<feature type="signal peptide" evidence="1">
    <location>
        <begin position="1"/>
        <end position="16"/>
    </location>
</feature>
<organism evidence="3 4">
    <name type="scientific">Aquatica leii</name>
    <dbReference type="NCBI Taxonomy" id="1421715"/>
    <lineage>
        <taxon>Eukaryota</taxon>
        <taxon>Metazoa</taxon>
        <taxon>Ecdysozoa</taxon>
        <taxon>Arthropoda</taxon>
        <taxon>Hexapoda</taxon>
        <taxon>Insecta</taxon>
        <taxon>Pterygota</taxon>
        <taxon>Neoptera</taxon>
        <taxon>Endopterygota</taxon>
        <taxon>Coleoptera</taxon>
        <taxon>Polyphaga</taxon>
        <taxon>Elateriformia</taxon>
        <taxon>Elateroidea</taxon>
        <taxon>Lampyridae</taxon>
        <taxon>Luciolinae</taxon>
        <taxon>Aquatica</taxon>
    </lineage>
</organism>
<gene>
    <name evidence="3" type="ORF">RN001_004462</name>
</gene>
<evidence type="ECO:0000259" key="2">
    <source>
        <dbReference type="PROSITE" id="PS50940"/>
    </source>
</evidence>
<dbReference type="GO" id="GO:0008061">
    <property type="term" value="F:chitin binding"/>
    <property type="evidence" value="ECO:0007669"/>
    <property type="project" value="InterPro"/>
</dbReference>
<feature type="domain" description="Chitin-binding type-2" evidence="2">
    <location>
        <begin position="17"/>
        <end position="64"/>
    </location>
</feature>
<dbReference type="Proteomes" id="UP001353858">
    <property type="component" value="Unassembled WGS sequence"/>
</dbReference>
<accession>A0AAN7SPJ4</accession>
<evidence type="ECO:0000313" key="3">
    <source>
        <dbReference type="EMBL" id="KAK4881143.1"/>
    </source>
</evidence>